<evidence type="ECO:0000313" key="3">
    <source>
        <dbReference type="EMBL" id="KKM44466.1"/>
    </source>
</evidence>
<dbReference type="Proteomes" id="UP000052979">
    <property type="component" value="Unassembled WGS sequence"/>
</dbReference>
<feature type="region of interest" description="Disordered" evidence="1">
    <location>
        <begin position="104"/>
        <end position="127"/>
    </location>
</feature>
<dbReference type="AlphaFoldDB" id="A0A0C5BC95"/>
<evidence type="ECO:0000313" key="5">
    <source>
        <dbReference type="Proteomes" id="UP000052979"/>
    </source>
</evidence>
<dbReference type="GeneID" id="93666208"/>
<evidence type="ECO:0000256" key="2">
    <source>
        <dbReference type="SAM" id="Phobius"/>
    </source>
</evidence>
<dbReference type="OrthoDB" id="5125806at2"/>
<dbReference type="KEGG" id="rtx:TI83_00110"/>
<feature type="transmembrane region" description="Helical" evidence="2">
    <location>
        <begin position="63"/>
        <end position="85"/>
    </location>
</feature>
<keyword evidence="2" id="KW-0812">Transmembrane</keyword>
<evidence type="ECO:0000256" key="1">
    <source>
        <dbReference type="SAM" id="MobiDB-lite"/>
    </source>
</evidence>
<dbReference type="STRING" id="145458.APU90_06370"/>
<keyword evidence="5" id="KW-1185">Reference proteome</keyword>
<keyword evidence="2" id="KW-0472">Membrane</keyword>
<organism evidence="3 5">
    <name type="scientific">Rathayibacter toxicus</name>
    <dbReference type="NCBI Taxonomy" id="145458"/>
    <lineage>
        <taxon>Bacteria</taxon>
        <taxon>Bacillati</taxon>
        <taxon>Actinomycetota</taxon>
        <taxon>Actinomycetes</taxon>
        <taxon>Micrococcales</taxon>
        <taxon>Microbacteriaceae</taxon>
        <taxon>Rathayibacter</taxon>
    </lineage>
</organism>
<feature type="transmembrane region" description="Helical" evidence="2">
    <location>
        <begin position="32"/>
        <end position="51"/>
    </location>
</feature>
<dbReference type="KEGG" id="rtc:APU90_06370"/>
<protein>
    <submittedName>
        <fullName evidence="3">Uncharacterized protein</fullName>
    </submittedName>
</protein>
<accession>A0A0C5BC95</accession>
<keyword evidence="2" id="KW-1133">Transmembrane helix</keyword>
<dbReference type="Proteomes" id="UP000237966">
    <property type="component" value="Unassembled WGS sequence"/>
</dbReference>
<dbReference type="EMBL" id="PSWU01000014">
    <property type="protein sequence ID" value="PPI13543.1"/>
    <property type="molecule type" value="Genomic_DNA"/>
</dbReference>
<proteinExistence type="predicted"/>
<dbReference type="EMBL" id="LBFI01000054">
    <property type="protein sequence ID" value="KKM44466.1"/>
    <property type="molecule type" value="Genomic_DNA"/>
</dbReference>
<reference evidence="3 5" key="1">
    <citation type="submission" date="2015-04" db="EMBL/GenBank/DDBJ databases">
        <title>Draft genome sequence of Rathayibacter toxicus strain FH-142 (AKA 70134 or CS 32), a Western Australian isolate.</title>
        <authorList>
            <consortium name="Consortium for Microbial Forensics and Genomics (microFORGE)"/>
            <person name="Knight B.M."/>
            <person name="Roberts D.P."/>
            <person name="Lin D."/>
            <person name="Hari K."/>
            <person name="Fletcher J."/>
            <person name="Melcher U."/>
            <person name="Blagden T."/>
            <person name="Luster D.G."/>
            <person name="Sechler A.J."/>
            <person name="Schneider W.L."/>
            <person name="Winegar R.A."/>
        </authorList>
    </citation>
    <scope>NUCLEOTIDE SEQUENCE [LARGE SCALE GENOMIC DNA]</scope>
    <source>
        <strain evidence="3 5">FH142</strain>
    </source>
</reference>
<comment type="caution">
    <text evidence="3">The sequence shown here is derived from an EMBL/GenBank/DDBJ whole genome shotgun (WGS) entry which is preliminary data.</text>
</comment>
<dbReference type="PATRIC" id="fig|145458.7.peg.22"/>
<reference evidence="4 6" key="2">
    <citation type="submission" date="2018-02" db="EMBL/GenBank/DDBJ databases">
        <title>Bacteriophage NCPPB3778 and a type I-E CRISPR drive the evolution of the US Biological Select Agent, Rathayibacter toxicus.</title>
        <authorList>
            <person name="Davis E.W.II."/>
            <person name="Tabima J.F."/>
            <person name="Weisberg A.J."/>
            <person name="Lopes L.D."/>
            <person name="Wiseman M.S."/>
            <person name="Wiseman M.S."/>
            <person name="Pupko T."/>
            <person name="Belcher M.S."/>
            <person name="Sechler A.J."/>
            <person name="Tancos M.A."/>
            <person name="Schroeder B.K."/>
            <person name="Murray T.D."/>
            <person name="Luster D.G."/>
            <person name="Schneider W.L."/>
            <person name="Rogers E."/>
            <person name="Andreote F.D."/>
            <person name="Grunwald N.J."/>
            <person name="Putnam M.L."/>
            <person name="Chang J.H."/>
        </authorList>
    </citation>
    <scope>NUCLEOTIDE SEQUENCE [LARGE SCALE GENOMIC DNA]</scope>
    <source>
        <strain evidence="4 6">FH99</strain>
    </source>
</reference>
<evidence type="ECO:0000313" key="6">
    <source>
        <dbReference type="Proteomes" id="UP000237966"/>
    </source>
</evidence>
<name>A0A0C5BC95_9MICO</name>
<gene>
    <name evidence="4" type="ORF">C5C51_10510</name>
    <name evidence="3" type="ORF">VT73_09875</name>
</gene>
<evidence type="ECO:0000313" key="4">
    <source>
        <dbReference type="EMBL" id="PPI13543.1"/>
    </source>
</evidence>
<sequence length="127" mass="13635">MTDPLDSSPRLDDVEIHREEVQLRRSPRVWRILALGCGIGAIIAWVLAFALPATDGLSQGQIFGVSFLVCVTLCGGSAALVVVILERLVGHRVVRTTAERIVSREGADAGSSGDQQEPGIDTRDAER</sequence>
<dbReference type="RefSeq" id="WP_042733678.1">
    <property type="nucleotide sequence ID" value="NZ_CP010848.1"/>
</dbReference>